<accession>A0A7X6DSE4</accession>
<dbReference type="AlphaFoldDB" id="A0A7X6DSE4"/>
<evidence type="ECO:0000259" key="1">
    <source>
        <dbReference type="Pfam" id="PF17131"/>
    </source>
</evidence>
<evidence type="ECO:0000313" key="3">
    <source>
        <dbReference type="Proteomes" id="UP000534783"/>
    </source>
</evidence>
<comment type="caution">
    <text evidence="2">The sequence shown here is derived from an EMBL/GenBank/DDBJ whole genome shotgun (WGS) entry which is preliminary data.</text>
</comment>
<organism evidence="2 3">
    <name type="scientific">Candidatus Manganitrophus noduliformans</name>
    <dbReference type="NCBI Taxonomy" id="2606439"/>
    <lineage>
        <taxon>Bacteria</taxon>
        <taxon>Pseudomonadati</taxon>
        <taxon>Nitrospirota</taxon>
        <taxon>Nitrospiria</taxon>
        <taxon>Candidatus Troglogloeales</taxon>
        <taxon>Candidatus Manganitrophaceae</taxon>
        <taxon>Candidatus Manganitrophus</taxon>
    </lineage>
</organism>
<dbReference type="EMBL" id="VTOW01000003">
    <property type="protein sequence ID" value="NKE72479.1"/>
    <property type="molecule type" value="Genomic_DNA"/>
</dbReference>
<dbReference type="RefSeq" id="WP_168062158.1">
    <property type="nucleotide sequence ID" value="NZ_VTOW01000003.1"/>
</dbReference>
<name>A0A7X6DSE4_9BACT</name>
<reference evidence="2 3" key="1">
    <citation type="journal article" date="2020" name="Nature">
        <title>Bacterial chemolithoautotrophy via manganese oxidation.</title>
        <authorList>
            <person name="Yu H."/>
            <person name="Leadbetter J.R."/>
        </authorList>
    </citation>
    <scope>NUCLEOTIDE SEQUENCE [LARGE SCALE GENOMIC DNA]</scope>
    <source>
        <strain evidence="2 3">Mn-1</strain>
    </source>
</reference>
<keyword evidence="2" id="KW-0449">Lipoprotein</keyword>
<evidence type="ECO:0000313" key="2">
    <source>
        <dbReference type="EMBL" id="NKE72479.1"/>
    </source>
</evidence>
<dbReference type="InterPro" id="IPR033399">
    <property type="entry name" value="TP_0789-like"/>
</dbReference>
<protein>
    <submittedName>
        <fullName evidence="2">Outer membrane lipoprotein-sorting protein</fullName>
    </submittedName>
</protein>
<dbReference type="Gene3D" id="2.50.20.10">
    <property type="entry name" value="Lipoprotein localisation LolA/LolB/LppX"/>
    <property type="match status" value="1"/>
</dbReference>
<keyword evidence="3" id="KW-1185">Reference proteome</keyword>
<sequence length="274" mass="31828">MIRKTIYIVLSLYIILGGLRVASAEEAPASSNALDGTEIIKKSRELIYQIGDQKNKVILHLIEKDGTKKKIEASRYWKNYRAKEGLDSKMLLVTDFPPDSRGISFLIWDYSQENKTDDLWLYLPALRMVRRISAQDQNDAFLGSDLTFGDMGQRRLDEDEHKLLREEGYLGTQTYVVESVPKEKTSIYSKKISWISKDNWTVLKIDYYDRNSKLLKRQTIEWQSLDNFSVWKKTEVTNVQNGHRTIFEVSDLKVNGGLEDEDFTERTLKTGIRK</sequence>
<dbReference type="Proteomes" id="UP000534783">
    <property type="component" value="Unassembled WGS sequence"/>
</dbReference>
<feature type="domain" description="Uncharacterized protein TP-0789" evidence="1">
    <location>
        <begin position="87"/>
        <end position="270"/>
    </location>
</feature>
<dbReference type="Pfam" id="PF17131">
    <property type="entry name" value="LolA_like"/>
    <property type="match status" value="1"/>
</dbReference>
<proteinExistence type="predicted"/>
<gene>
    <name evidence="2" type="ORF">MNODULE_17145</name>
</gene>
<dbReference type="CDD" id="cd16329">
    <property type="entry name" value="LolA_like"/>
    <property type="match status" value="1"/>
</dbReference>